<sequence>MTKEEQISSDAASPPDGGYGWVVVAAVILLNNVTEKLLPNVYNHTTTTINRESRAKRLLKSISKLFNFELFTDRTYVIIVIGMGISFASELNTILMTSFVLKELNGFTIKELASATSLLSLTDVTGRLLLPYLAYRGEYSPKISYALALIGSTVGRTILTIYYNNKLMVLVSIAILGLGKGAKAVFQSLILPNFITYDRLASANGLLMVINGILSLIVGPIIGVMHDVGNSYLYSLHSASILSMSCVILWSMDYLLSTFPVLQQFGIIFREKFSTLGISNSEITTIINMNSAATACIGIGLGINQTSNALALNTYFREKRRVATGLSWTTTGLGPIVCPYIITYLMNTYGMESTLSLFAAFAGNAIVCALLLQPVHWHTKFREEDDIKLLVNGKDTKLVESGYFENKLSRSNNSRSLFSSQYFSNEDNRYSAAFEMVDIGTPMMIRSNDGYYSRRSSFGSKMSLASSRGFRSRLPSGQNSVTISNRPSFGNLADARKKKQSRSRLMIEEHHAEDCPTEKAPQDLKEEEKALLSKIETPIPNEYPNEKDVLKSAAKKLTRYKEHKEIEALKRQQEREEKRKLEQEAEEKRKKEELEEKKKFSFLEKLVMFFDLTLLKDYVYVNLMLGLTIANFVELNFSILTPFVLEEFHFENFQIATFMSLLGATDVVCRFFIPFIADRMSWQNKSFFLLGVCCMAFGRIILVHTQSYSWSILVALIIGFGKGLRTVFIALVIPTHVPLEKLPAASGLHLVTSGIFFLLMGPVIGWIRDFVKDYVITIHILNILTYITAISWLAEKYITSRKKKTNPTIIETKA</sequence>
<evidence type="ECO:0000313" key="1">
    <source>
        <dbReference type="EMBL" id="KAI4463681.1"/>
    </source>
</evidence>
<comment type="caution">
    <text evidence="1">The sequence shown here is derived from an EMBL/GenBank/DDBJ whole genome shotgun (WGS) entry which is preliminary data.</text>
</comment>
<dbReference type="EMBL" id="CM043018">
    <property type="protein sequence ID" value="KAI4463681.1"/>
    <property type="molecule type" value="Genomic_DNA"/>
</dbReference>
<keyword evidence="2" id="KW-1185">Reference proteome</keyword>
<name>A0ACB9TA41_HOLOL</name>
<organism evidence="1 2">
    <name type="scientific">Holotrichia oblita</name>
    <name type="common">Chafer beetle</name>
    <dbReference type="NCBI Taxonomy" id="644536"/>
    <lineage>
        <taxon>Eukaryota</taxon>
        <taxon>Metazoa</taxon>
        <taxon>Ecdysozoa</taxon>
        <taxon>Arthropoda</taxon>
        <taxon>Hexapoda</taxon>
        <taxon>Insecta</taxon>
        <taxon>Pterygota</taxon>
        <taxon>Neoptera</taxon>
        <taxon>Endopterygota</taxon>
        <taxon>Coleoptera</taxon>
        <taxon>Polyphaga</taxon>
        <taxon>Scarabaeiformia</taxon>
        <taxon>Scarabaeidae</taxon>
        <taxon>Melolonthinae</taxon>
        <taxon>Holotrichia</taxon>
    </lineage>
</organism>
<gene>
    <name evidence="1" type="ORF">MML48_4g00018367</name>
</gene>
<accession>A0ACB9TA41</accession>
<evidence type="ECO:0000313" key="2">
    <source>
        <dbReference type="Proteomes" id="UP001056778"/>
    </source>
</evidence>
<dbReference type="Proteomes" id="UP001056778">
    <property type="component" value="Chromosome 4"/>
</dbReference>
<protein>
    <submittedName>
        <fullName evidence="1">Monocarboxylate transporter</fullName>
    </submittedName>
</protein>
<proteinExistence type="predicted"/>
<reference evidence="1" key="1">
    <citation type="submission" date="2022-04" db="EMBL/GenBank/DDBJ databases">
        <title>Chromosome-scale genome assembly of Holotrichia oblita Faldermann.</title>
        <authorList>
            <person name="Rongchong L."/>
        </authorList>
    </citation>
    <scope>NUCLEOTIDE SEQUENCE</scope>
    <source>
        <strain evidence="1">81SQS9</strain>
    </source>
</reference>